<proteinExistence type="predicted"/>
<comment type="caution">
    <text evidence="1">The sequence shown here is derived from an EMBL/GenBank/DDBJ whole genome shotgun (WGS) entry which is preliminary data.</text>
</comment>
<sequence length="92" mass="10167">MTRQRLPNKRLSIAFSFECEGFRYRATASRFADGRLAEIFLDTDKLDTPLQQNAETAAVLVSLLLQHGVDVGTIRHSIRGPIAIAIDLAEAP</sequence>
<dbReference type="Proteomes" id="UP000673383">
    <property type="component" value="Unassembled WGS sequence"/>
</dbReference>
<gene>
    <name evidence="1" type="ORF">JOH49_007213</name>
</gene>
<dbReference type="EC" id="1.17.4.1" evidence="1"/>
<organism evidence="1 2">
    <name type="scientific">Bradyrhizobium elkanii</name>
    <dbReference type="NCBI Taxonomy" id="29448"/>
    <lineage>
        <taxon>Bacteria</taxon>
        <taxon>Pseudomonadati</taxon>
        <taxon>Pseudomonadota</taxon>
        <taxon>Alphaproteobacteria</taxon>
        <taxon>Hyphomicrobiales</taxon>
        <taxon>Nitrobacteraceae</taxon>
        <taxon>Bradyrhizobium</taxon>
    </lineage>
</organism>
<evidence type="ECO:0000313" key="1">
    <source>
        <dbReference type="EMBL" id="MBP1297460.1"/>
    </source>
</evidence>
<name>A0A8I1YCK4_BRAEL</name>
<dbReference type="EMBL" id="JAFICZ010000001">
    <property type="protein sequence ID" value="MBP1297460.1"/>
    <property type="molecule type" value="Genomic_DNA"/>
</dbReference>
<accession>A0A8I1YCK4</accession>
<dbReference type="GO" id="GO:0004748">
    <property type="term" value="F:ribonucleoside-diphosphate reductase activity, thioredoxin disulfide as acceptor"/>
    <property type="evidence" value="ECO:0007669"/>
    <property type="project" value="UniProtKB-EC"/>
</dbReference>
<reference evidence="1" key="1">
    <citation type="submission" date="2021-02" db="EMBL/GenBank/DDBJ databases">
        <title>Genomic Encyclopedia of Type Strains, Phase IV (KMG-V): Genome sequencing to study the core and pangenomes of soil and plant-associated prokaryotes.</title>
        <authorList>
            <person name="Whitman W."/>
        </authorList>
    </citation>
    <scope>NUCLEOTIDE SEQUENCE</scope>
    <source>
        <strain evidence="1">USDA 406</strain>
    </source>
</reference>
<dbReference type="RefSeq" id="WP_209945217.1">
    <property type="nucleotide sequence ID" value="NZ_JAFICZ010000001.1"/>
</dbReference>
<protein>
    <submittedName>
        <fullName evidence="1">Ribonucleoside-diphosphate reductase alpha chain</fullName>
        <ecNumber evidence="1">1.17.4.1</ecNumber>
    </submittedName>
</protein>
<keyword evidence="1" id="KW-0560">Oxidoreductase</keyword>
<evidence type="ECO:0000313" key="2">
    <source>
        <dbReference type="Proteomes" id="UP000673383"/>
    </source>
</evidence>
<dbReference type="AlphaFoldDB" id="A0A8I1YCK4"/>